<dbReference type="RefSeq" id="WP_144041000.1">
    <property type="nucleotide sequence ID" value="NZ_BMPL01000011.1"/>
</dbReference>
<dbReference type="Pfam" id="PF05926">
    <property type="entry name" value="Phage_GPL"/>
    <property type="match status" value="1"/>
</dbReference>
<accession>A0A553JM44</accession>
<proteinExistence type="predicted"/>
<gene>
    <name evidence="1" type="ORF">FN961_15050</name>
</gene>
<comment type="caution">
    <text evidence="1">The sequence shown here is derived from an EMBL/GenBank/DDBJ whole genome shotgun (WGS) entry which is preliminary data.</text>
</comment>
<reference evidence="2" key="1">
    <citation type="submission" date="2019-07" db="EMBL/GenBank/DDBJ databases">
        <title>Shewanella sp. YLB-08 draft genomic sequence.</title>
        <authorList>
            <person name="Yu L."/>
        </authorList>
    </citation>
    <scope>NUCLEOTIDE SEQUENCE [LARGE SCALE GENOMIC DNA]</scope>
    <source>
        <strain evidence="2">JCM 20706</strain>
    </source>
</reference>
<protein>
    <submittedName>
        <fullName evidence="1">Head completion/stabilization protein</fullName>
    </submittedName>
</protein>
<sequence>MSGFGFNSGEQASIAIDNDSGWPELSTGEFRQHRRIPEFFEEAVIADSLNRSSAEIQQVLITIVSSHELGADAPFTLNVSSGQSTSPDFTQKQKSIYRGAVYARSHADLLGYFSAVDQKESGANKASEPEQQEAILAQSNRSVRLLLGRGRAGVHSL</sequence>
<dbReference type="Proteomes" id="UP000318126">
    <property type="component" value="Unassembled WGS sequence"/>
</dbReference>
<organism evidence="1 2">
    <name type="scientific">Shewanella hanedai</name>
    <name type="common">Alteromonas hanedai</name>
    <dbReference type="NCBI Taxonomy" id="25"/>
    <lineage>
        <taxon>Bacteria</taxon>
        <taxon>Pseudomonadati</taxon>
        <taxon>Pseudomonadota</taxon>
        <taxon>Gammaproteobacteria</taxon>
        <taxon>Alteromonadales</taxon>
        <taxon>Shewanellaceae</taxon>
        <taxon>Shewanella</taxon>
    </lineage>
</organism>
<dbReference type="OrthoDB" id="6312934at2"/>
<dbReference type="EMBL" id="VKGK01000018">
    <property type="protein sequence ID" value="TRY13554.1"/>
    <property type="molecule type" value="Genomic_DNA"/>
</dbReference>
<name>A0A553JM44_SHEHA</name>
<dbReference type="InterPro" id="IPR009225">
    <property type="entry name" value="Phage_head_completion_GpL"/>
</dbReference>
<dbReference type="AlphaFoldDB" id="A0A553JM44"/>
<evidence type="ECO:0000313" key="2">
    <source>
        <dbReference type="Proteomes" id="UP000318126"/>
    </source>
</evidence>
<keyword evidence="2" id="KW-1185">Reference proteome</keyword>
<evidence type="ECO:0000313" key="1">
    <source>
        <dbReference type="EMBL" id="TRY13554.1"/>
    </source>
</evidence>